<dbReference type="OrthoDB" id="6659662at2"/>
<keyword evidence="1" id="KW-0732">Signal</keyword>
<protein>
    <submittedName>
        <fullName evidence="2">Uncharacterized protein</fullName>
    </submittedName>
</protein>
<evidence type="ECO:0000256" key="1">
    <source>
        <dbReference type="SAM" id="SignalP"/>
    </source>
</evidence>
<accession>A0A1I4RXE7</accession>
<dbReference type="RefSeq" id="WP_093475679.1">
    <property type="nucleotide sequence ID" value="NZ_FOUI01000008.1"/>
</dbReference>
<feature type="signal peptide" evidence="1">
    <location>
        <begin position="1"/>
        <end position="21"/>
    </location>
</feature>
<evidence type="ECO:0000313" key="2">
    <source>
        <dbReference type="EMBL" id="SFM56942.1"/>
    </source>
</evidence>
<feature type="chain" id="PRO_5017331674" evidence="1">
    <location>
        <begin position="22"/>
        <end position="358"/>
    </location>
</feature>
<keyword evidence="3" id="KW-1185">Reference proteome</keyword>
<sequence length="358" mass="40873">MQHPIRLSLAIALLAASHAQADNRFETRSSLHSISYSDIAPIKQVIDGLKGKPINAGDFAFTHNQFEISQHWNNWEFAAFWRYDYYLEFDKDTAQLIYLDKNRQPYQEGKVYKVELDANHLRSQGLGIGYVFNIRPGLDLRTRANYLSATEMQDGSLRGAVATEAGNYSGQLDLDYNYSEDKLLKRAKQSVKGRGWSLDLDLDWQINSQLNAWLHGRDLYSAIRWNNLTYTVADATTDRASYNPDGTISFRPAVSGFEGYRDHTQRLPARYTLGSSYRMAPEWSLTGEIFSYDEHLFPRAALNWHLKHATLQASYDFGADAFGLGVNSKYLQVLLRADDTDYQKAKALQLHIAGQIRY</sequence>
<reference evidence="3" key="1">
    <citation type="submission" date="2016-10" db="EMBL/GenBank/DDBJ databases">
        <authorList>
            <person name="Varghese N."/>
            <person name="Submissions S."/>
        </authorList>
    </citation>
    <scope>NUCLEOTIDE SEQUENCE [LARGE SCALE GENOMIC DNA]</scope>
    <source>
        <strain evidence="3">DSM 24213</strain>
    </source>
</reference>
<evidence type="ECO:0000313" key="3">
    <source>
        <dbReference type="Proteomes" id="UP000243629"/>
    </source>
</evidence>
<name>A0A1I4RXE7_9GAMM</name>
<proteinExistence type="predicted"/>
<dbReference type="Proteomes" id="UP000243629">
    <property type="component" value="Unassembled WGS sequence"/>
</dbReference>
<dbReference type="EMBL" id="FOUI01000008">
    <property type="protein sequence ID" value="SFM56942.1"/>
    <property type="molecule type" value="Genomic_DNA"/>
</dbReference>
<dbReference type="AlphaFoldDB" id="A0A1I4RXE7"/>
<gene>
    <name evidence="2" type="ORF">SAMN05216217_10842</name>
</gene>
<organism evidence="2 3">
    <name type="scientific">Halopseudomonas yangmingensis</name>
    <dbReference type="NCBI Taxonomy" id="1720063"/>
    <lineage>
        <taxon>Bacteria</taxon>
        <taxon>Pseudomonadati</taxon>
        <taxon>Pseudomonadota</taxon>
        <taxon>Gammaproteobacteria</taxon>
        <taxon>Pseudomonadales</taxon>
        <taxon>Pseudomonadaceae</taxon>
        <taxon>Halopseudomonas</taxon>
    </lineage>
</organism>